<dbReference type="AlphaFoldDB" id="A0A915L496"/>
<evidence type="ECO:0000313" key="2">
    <source>
        <dbReference type="WBParaSite" id="nRc.2.0.1.t45899-RA"/>
    </source>
</evidence>
<protein>
    <submittedName>
        <fullName evidence="2">Uncharacterized protein</fullName>
    </submittedName>
</protein>
<evidence type="ECO:0000313" key="1">
    <source>
        <dbReference type="Proteomes" id="UP000887565"/>
    </source>
</evidence>
<keyword evidence="1" id="KW-1185">Reference proteome</keyword>
<dbReference type="Proteomes" id="UP000887565">
    <property type="component" value="Unplaced"/>
</dbReference>
<proteinExistence type="predicted"/>
<sequence length="141" mass="15758">MFGDVCRDDGNVCRKIIIPRINIVGILRRLAPSGRRSIFDSMLTTINFRVTTASRSATKAPLLICCCRLCCKAPGTWNPGTSGNSGADCCCWPENGKNPAWRLFRRRKARLLKKLMLLFSKFCWKSSEGFVGKSPIELSEP</sequence>
<organism evidence="1 2">
    <name type="scientific">Romanomermis culicivorax</name>
    <name type="common">Nematode worm</name>
    <dbReference type="NCBI Taxonomy" id="13658"/>
    <lineage>
        <taxon>Eukaryota</taxon>
        <taxon>Metazoa</taxon>
        <taxon>Ecdysozoa</taxon>
        <taxon>Nematoda</taxon>
        <taxon>Enoplea</taxon>
        <taxon>Dorylaimia</taxon>
        <taxon>Mermithida</taxon>
        <taxon>Mermithoidea</taxon>
        <taxon>Mermithidae</taxon>
        <taxon>Romanomermis</taxon>
    </lineage>
</organism>
<dbReference type="WBParaSite" id="nRc.2.0.1.t45899-RA">
    <property type="protein sequence ID" value="nRc.2.0.1.t45899-RA"/>
    <property type="gene ID" value="nRc.2.0.1.g45899"/>
</dbReference>
<accession>A0A915L496</accession>
<name>A0A915L496_ROMCU</name>
<reference evidence="2" key="1">
    <citation type="submission" date="2022-11" db="UniProtKB">
        <authorList>
            <consortium name="WormBaseParasite"/>
        </authorList>
    </citation>
    <scope>IDENTIFICATION</scope>
</reference>